<evidence type="ECO:0000313" key="9">
    <source>
        <dbReference type="EMBL" id="BCA28565.1"/>
    </source>
</evidence>
<sequence length="381" mass="40046">MTMPTRLAQVFEWLMKLLQAALTLGGAMVTGIVSGIALDGGPIAAVALTLAHLALALCVHEGGHWLGARWDGLTVLLVRVLAVEIQPMRRGLRVRWSRQKRLRGLGGYVFCADAVPPRGPRARLRMIALGPGANLLLAALAALVALLCIDSPPAFGIALGMASSNLSMGLANLVPTLRPMPSDGARLFMAWRCADESGPAFAYARLLALSVAGVPAEALPEADLASLEQQPMPMPLVALSYRLDRAQAAGDWAAATAMQAQLEALLTAHPQARTECAAVVALLRGELAFSQAMASGRADGLDAVLNNREVAWYSPTLPVRCRALQALFSGDEAGAERELEAAVALGANARVRSSHPLQLALAGHVRALFRGRTAEGALHAP</sequence>
<feature type="transmembrane region" description="Helical" evidence="7">
    <location>
        <begin position="126"/>
        <end position="147"/>
    </location>
</feature>
<comment type="cofactor">
    <cofactor evidence="1">
        <name>Zn(2+)</name>
        <dbReference type="ChEBI" id="CHEBI:29105"/>
    </cofactor>
</comment>
<reference evidence="9 10" key="1">
    <citation type="journal article" date="2020" name="Microbiol. Resour. Announc.">
        <title>Complete genome sequence of Pseudomonas otitidis strain MrB4, isolated from Lake Biwa in Japan.</title>
        <authorList>
            <person name="Miyazaki K."/>
            <person name="Hase E."/>
            <person name="Maruya T."/>
        </authorList>
    </citation>
    <scope>NUCLEOTIDE SEQUENCE [LARGE SCALE GENOMIC DNA]</scope>
    <source>
        <strain evidence="9 10">MrB4</strain>
    </source>
</reference>
<organism evidence="9 10">
    <name type="scientific">Metapseudomonas otitidis</name>
    <dbReference type="NCBI Taxonomy" id="319939"/>
    <lineage>
        <taxon>Bacteria</taxon>
        <taxon>Pseudomonadati</taxon>
        <taxon>Pseudomonadota</taxon>
        <taxon>Gammaproteobacteria</taxon>
        <taxon>Pseudomonadales</taxon>
        <taxon>Pseudomonadaceae</taxon>
        <taxon>Metapseudomonas</taxon>
    </lineage>
</organism>
<feature type="transmembrane region" description="Helical" evidence="7">
    <location>
        <begin position="41"/>
        <end position="59"/>
    </location>
</feature>
<protein>
    <recommendedName>
        <fullName evidence="8">Peptidase M50 domain-containing protein</fullName>
    </recommendedName>
</protein>
<evidence type="ECO:0000256" key="6">
    <source>
        <dbReference type="ARBA" id="ARBA00023136"/>
    </source>
</evidence>
<evidence type="ECO:0000313" key="10">
    <source>
        <dbReference type="Proteomes" id="UP000501237"/>
    </source>
</evidence>
<dbReference type="GO" id="GO:0016020">
    <property type="term" value="C:membrane"/>
    <property type="evidence" value="ECO:0007669"/>
    <property type="project" value="UniProtKB-SubCell"/>
</dbReference>
<dbReference type="InterPro" id="IPR008915">
    <property type="entry name" value="Peptidase_M50"/>
</dbReference>
<evidence type="ECO:0000256" key="1">
    <source>
        <dbReference type="ARBA" id="ARBA00001947"/>
    </source>
</evidence>
<comment type="subcellular location">
    <subcellularLocation>
        <location evidence="2">Membrane</location>
        <topology evidence="2">Multi-pass membrane protein</topology>
    </subcellularLocation>
</comment>
<feature type="domain" description="Peptidase M50" evidence="8">
    <location>
        <begin position="50"/>
        <end position="146"/>
    </location>
</feature>
<evidence type="ECO:0000259" key="8">
    <source>
        <dbReference type="Pfam" id="PF02163"/>
    </source>
</evidence>
<evidence type="ECO:0000256" key="4">
    <source>
        <dbReference type="ARBA" id="ARBA00022692"/>
    </source>
</evidence>
<proteinExistence type="inferred from homology"/>
<evidence type="ECO:0000256" key="5">
    <source>
        <dbReference type="ARBA" id="ARBA00022989"/>
    </source>
</evidence>
<evidence type="ECO:0000256" key="2">
    <source>
        <dbReference type="ARBA" id="ARBA00004141"/>
    </source>
</evidence>
<keyword evidence="6 7" id="KW-0472">Membrane</keyword>
<dbReference type="Proteomes" id="UP000501237">
    <property type="component" value="Chromosome"/>
</dbReference>
<gene>
    <name evidence="9" type="ORF">PtoMrB4_25420</name>
</gene>
<comment type="similarity">
    <text evidence="3">Belongs to the peptidase M50B family.</text>
</comment>
<evidence type="ECO:0000256" key="7">
    <source>
        <dbReference type="SAM" id="Phobius"/>
    </source>
</evidence>
<evidence type="ECO:0000256" key="3">
    <source>
        <dbReference type="ARBA" id="ARBA00007931"/>
    </source>
</evidence>
<dbReference type="Pfam" id="PF02163">
    <property type="entry name" value="Peptidase_M50"/>
    <property type="match status" value="1"/>
</dbReference>
<dbReference type="KEGG" id="poj:PtoMrB4_25420"/>
<keyword evidence="5 7" id="KW-1133">Transmembrane helix</keyword>
<name>A0A679GEL7_9GAMM</name>
<dbReference type="AlphaFoldDB" id="A0A679GEL7"/>
<accession>A0A679GEL7</accession>
<dbReference type="GO" id="GO:0006508">
    <property type="term" value="P:proteolysis"/>
    <property type="evidence" value="ECO:0007669"/>
    <property type="project" value="InterPro"/>
</dbReference>
<keyword evidence="4 7" id="KW-0812">Transmembrane</keyword>
<dbReference type="EMBL" id="AP022642">
    <property type="protein sequence ID" value="BCA28565.1"/>
    <property type="molecule type" value="Genomic_DNA"/>
</dbReference>